<dbReference type="AlphaFoldDB" id="A0AAV3M151"/>
<dbReference type="EMBL" id="JALD01000072">
    <property type="protein sequence ID" value="EUD09506.1"/>
    <property type="molecule type" value="Genomic_DNA"/>
</dbReference>
<dbReference type="Proteomes" id="UP000022311">
    <property type="component" value="Unassembled WGS sequence"/>
</dbReference>
<protein>
    <submittedName>
        <fullName evidence="1">Uncharacterized protein</fullName>
    </submittedName>
</protein>
<comment type="caution">
    <text evidence="1">The sequence shown here is derived from an EMBL/GenBank/DDBJ whole genome shotgun (WGS) entry which is preliminary data.</text>
</comment>
<accession>A0AAV3M151</accession>
<evidence type="ECO:0000313" key="2">
    <source>
        <dbReference type="Proteomes" id="UP000022311"/>
    </source>
</evidence>
<evidence type="ECO:0000313" key="1">
    <source>
        <dbReference type="EMBL" id="EUD09506.1"/>
    </source>
</evidence>
<organism evidence="1 2">
    <name type="scientific">Providencia alcalifaciens 205/92</name>
    <dbReference type="NCBI Taxonomy" id="1256988"/>
    <lineage>
        <taxon>Bacteria</taxon>
        <taxon>Pseudomonadati</taxon>
        <taxon>Pseudomonadota</taxon>
        <taxon>Gammaproteobacteria</taxon>
        <taxon>Enterobacterales</taxon>
        <taxon>Morganellaceae</taxon>
        <taxon>Providencia</taxon>
    </lineage>
</organism>
<sequence>MKMPFTKTAFFIPECKDMLFCDFFLLMGLKWCEKTLFIK</sequence>
<gene>
    <name evidence="1" type="ORF">HMPREF1563_4163</name>
</gene>
<reference evidence="1 2" key="1">
    <citation type="submission" date="2014-01" db="EMBL/GenBank/DDBJ databases">
        <authorList>
            <person name="Durkin A.S."/>
            <person name="McCorrison J."/>
            <person name="Torralba M."/>
            <person name="Gillis M."/>
            <person name="Haft D.H."/>
            <person name="Methe B."/>
            <person name="Sutton G."/>
            <person name="Nelson K.E."/>
        </authorList>
    </citation>
    <scope>NUCLEOTIDE SEQUENCE [LARGE SCALE GENOMIC DNA]</scope>
    <source>
        <strain evidence="1 2">205/92</strain>
    </source>
</reference>
<name>A0AAV3M151_9GAMM</name>
<proteinExistence type="predicted"/>